<organism evidence="2 3">
    <name type="scientific">Barrientosiimonas humi</name>
    <dbReference type="NCBI Taxonomy" id="999931"/>
    <lineage>
        <taxon>Bacteria</taxon>
        <taxon>Bacillati</taxon>
        <taxon>Actinomycetota</taxon>
        <taxon>Actinomycetes</taxon>
        <taxon>Micrococcales</taxon>
        <taxon>Dermacoccaceae</taxon>
        <taxon>Barrientosiimonas</taxon>
    </lineage>
</organism>
<evidence type="ECO:0000313" key="2">
    <source>
        <dbReference type="EMBL" id="TQL34843.1"/>
    </source>
</evidence>
<evidence type="ECO:0000259" key="1">
    <source>
        <dbReference type="Pfam" id="PF04073"/>
    </source>
</evidence>
<sequence>MPTARGNLSWQPLKDHLDLVAQPVADAADLVPDAQVATIDEQLADTAEFCAEYDVALESSANCVVVTARRGDRTTHAALMVRGTDRADVNKTVRKHLDARKITFADQGYVEEATGMRSGGITPIGLPSDWPLLVDSAVATGGLMVVGAGVRSAKVLIDGAALAELPGAEVLGLVVR</sequence>
<dbReference type="Gene3D" id="3.90.960.10">
    <property type="entry name" value="YbaK/aminoacyl-tRNA synthetase-associated domain"/>
    <property type="match status" value="1"/>
</dbReference>
<dbReference type="Pfam" id="PF04073">
    <property type="entry name" value="tRNA_edit"/>
    <property type="match status" value="1"/>
</dbReference>
<dbReference type="AlphaFoldDB" id="A0A542XG93"/>
<dbReference type="GO" id="GO:0002161">
    <property type="term" value="F:aminoacyl-tRNA deacylase activity"/>
    <property type="evidence" value="ECO:0007669"/>
    <property type="project" value="InterPro"/>
</dbReference>
<evidence type="ECO:0000313" key="3">
    <source>
        <dbReference type="Proteomes" id="UP000318336"/>
    </source>
</evidence>
<protein>
    <submittedName>
        <fullName evidence="2">Prolyl-tRNA editing enzyme YbaK/EbsC (Cys-tRNA(Pro) deacylase)</fullName>
    </submittedName>
</protein>
<dbReference type="RefSeq" id="WP_142007188.1">
    <property type="nucleotide sequence ID" value="NZ_CAJTBP010000001.1"/>
</dbReference>
<name>A0A542XG93_9MICO</name>
<gene>
    <name evidence="2" type="ORF">FB554_3024</name>
</gene>
<accession>A0A542XG93</accession>
<feature type="domain" description="YbaK/aminoacyl-tRNA synthetase-associated" evidence="1">
    <location>
        <begin position="41"/>
        <end position="164"/>
    </location>
</feature>
<proteinExistence type="predicted"/>
<dbReference type="SUPFAM" id="SSF55826">
    <property type="entry name" value="YbaK/ProRS associated domain"/>
    <property type="match status" value="1"/>
</dbReference>
<dbReference type="EMBL" id="VFOK01000001">
    <property type="protein sequence ID" value="TQL34843.1"/>
    <property type="molecule type" value="Genomic_DNA"/>
</dbReference>
<keyword evidence="3" id="KW-1185">Reference proteome</keyword>
<reference evidence="2 3" key="1">
    <citation type="submission" date="2019-06" db="EMBL/GenBank/DDBJ databases">
        <title>Sequencing the genomes of 1000 actinobacteria strains.</title>
        <authorList>
            <person name="Klenk H.-P."/>
        </authorList>
    </citation>
    <scope>NUCLEOTIDE SEQUENCE [LARGE SCALE GENOMIC DNA]</scope>
    <source>
        <strain evidence="2 3">DSM 24617</strain>
    </source>
</reference>
<comment type="caution">
    <text evidence="2">The sequence shown here is derived from an EMBL/GenBank/DDBJ whole genome shotgun (WGS) entry which is preliminary data.</text>
</comment>
<dbReference type="InterPro" id="IPR007214">
    <property type="entry name" value="YbaK/aa-tRNA-synth-assoc-dom"/>
</dbReference>
<dbReference type="Proteomes" id="UP000318336">
    <property type="component" value="Unassembled WGS sequence"/>
</dbReference>
<dbReference type="InterPro" id="IPR036754">
    <property type="entry name" value="YbaK/aa-tRNA-synt-asso_dom_sf"/>
</dbReference>
<dbReference type="OrthoDB" id="9796920at2"/>